<evidence type="ECO:0000313" key="4">
    <source>
        <dbReference type="EMBL" id="OXA41171.1"/>
    </source>
</evidence>
<sequence length="175" mass="19473">MERFDLGRGNNDADTYLSIFSLFQANSSQNLSDEQIAEFKESFGIFDKNGDGTISTKELGMVMRSMGKFPSAAELEQMINEVDGDGSGTIDFQEFLSMMKHNQGSRDEKMEVHESFRAIDKNGDGFITVGELRQVMANIGENASYEEIQEMVKVADLDGNGKVNFDEYFAVLGSK</sequence>
<evidence type="ECO:0000259" key="3">
    <source>
        <dbReference type="PROSITE" id="PS50222"/>
    </source>
</evidence>
<feature type="domain" description="EF-hand" evidence="3">
    <location>
        <begin position="143"/>
        <end position="175"/>
    </location>
</feature>
<feature type="domain" description="EF-hand" evidence="3">
    <location>
        <begin position="107"/>
        <end position="142"/>
    </location>
</feature>
<feature type="domain" description="EF-hand" evidence="3">
    <location>
        <begin position="70"/>
        <end position="105"/>
    </location>
</feature>
<dbReference type="OMA" id="MNACSER"/>
<dbReference type="STRING" id="158441.A0A226D977"/>
<protein>
    <submittedName>
        <fullName evidence="4">Calmodulin</fullName>
    </submittedName>
</protein>
<dbReference type="InterPro" id="IPR050230">
    <property type="entry name" value="CALM/Myosin/TropC-like"/>
</dbReference>
<dbReference type="OrthoDB" id="26525at2759"/>
<feature type="domain" description="EF-hand" evidence="3">
    <location>
        <begin position="34"/>
        <end position="69"/>
    </location>
</feature>
<keyword evidence="5" id="KW-1185">Reference proteome</keyword>
<keyword evidence="1" id="KW-0677">Repeat</keyword>
<dbReference type="InterPro" id="IPR011992">
    <property type="entry name" value="EF-hand-dom_pair"/>
</dbReference>
<dbReference type="FunFam" id="1.10.238.10:FF:000178">
    <property type="entry name" value="Calmodulin-2 A"/>
    <property type="match status" value="1"/>
</dbReference>
<comment type="caution">
    <text evidence="4">The sequence shown here is derived from an EMBL/GenBank/DDBJ whole genome shotgun (WGS) entry which is preliminary data.</text>
</comment>
<dbReference type="GO" id="GO:0016460">
    <property type="term" value="C:myosin II complex"/>
    <property type="evidence" value="ECO:0007669"/>
    <property type="project" value="TreeGrafter"/>
</dbReference>
<dbReference type="PANTHER" id="PTHR23048">
    <property type="entry name" value="MYOSIN LIGHT CHAIN 1, 3"/>
    <property type="match status" value="1"/>
</dbReference>
<reference evidence="4 5" key="1">
    <citation type="submission" date="2015-12" db="EMBL/GenBank/DDBJ databases">
        <title>The genome of Folsomia candida.</title>
        <authorList>
            <person name="Faddeeva A."/>
            <person name="Derks M.F."/>
            <person name="Anvar Y."/>
            <person name="Smit S."/>
            <person name="Van Straalen N."/>
            <person name="Roelofs D."/>
        </authorList>
    </citation>
    <scope>NUCLEOTIDE SEQUENCE [LARGE SCALE GENOMIC DNA]</scope>
    <source>
        <strain evidence="4 5">VU population</strain>
        <tissue evidence="4">Whole body</tissue>
    </source>
</reference>
<evidence type="ECO:0000256" key="2">
    <source>
        <dbReference type="ARBA" id="ARBA00022837"/>
    </source>
</evidence>
<dbReference type="GO" id="GO:0005509">
    <property type="term" value="F:calcium ion binding"/>
    <property type="evidence" value="ECO:0007669"/>
    <property type="project" value="InterPro"/>
</dbReference>
<dbReference type="InterPro" id="IPR002048">
    <property type="entry name" value="EF_hand_dom"/>
</dbReference>
<gene>
    <name evidence="4" type="ORF">Fcan01_24100</name>
</gene>
<dbReference type="AlphaFoldDB" id="A0A226D977"/>
<evidence type="ECO:0000256" key="1">
    <source>
        <dbReference type="ARBA" id="ARBA00022737"/>
    </source>
</evidence>
<dbReference type="InterPro" id="IPR018247">
    <property type="entry name" value="EF_Hand_1_Ca_BS"/>
</dbReference>
<proteinExistence type="predicted"/>
<dbReference type="PROSITE" id="PS50222">
    <property type="entry name" value="EF_HAND_2"/>
    <property type="match status" value="4"/>
</dbReference>
<dbReference type="SUPFAM" id="SSF47473">
    <property type="entry name" value="EF-hand"/>
    <property type="match status" value="1"/>
</dbReference>
<dbReference type="SMART" id="SM00054">
    <property type="entry name" value="EFh"/>
    <property type="match status" value="4"/>
</dbReference>
<name>A0A226D977_FOLCA</name>
<dbReference type="Proteomes" id="UP000198287">
    <property type="component" value="Unassembled WGS sequence"/>
</dbReference>
<accession>A0A226D977</accession>
<dbReference type="Pfam" id="PF13499">
    <property type="entry name" value="EF-hand_7"/>
    <property type="match status" value="2"/>
</dbReference>
<dbReference type="PROSITE" id="PS00018">
    <property type="entry name" value="EF_HAND_1"/>
    <property type="match status" value="4"/>
</dbReference>
<dbReference type="EMBL" id="LNIX01000030">
    <property type="protein sequence ID" value="OXA41171.1"/>
    <property type="molecule type" value="Genomic_DNA"/>
</dbReference>
<dbReference type="Gene3D" id="1.10.238.10">
    <property type="entry name" value="EF-hand"/>
    <property type="match status" value="2"/>
</dbReference>
<dbReference type="CDD" id="cd00051">
    <property type="entry name" value="EFh"/>
    <property type="match status" value="2"/>
</dbReference>
<keyword evidence="2" id="KW-0106">Calcium</keyword>
<organism evidence="4 5">
    <name type="scientific">Folsomia candida</name>
    <name type="common">Springtail</name>
    <dbReference type="NCBI Taxonomy" id="158441"/>
    <lineage>
        <taxon>Eukaryota</taxon>
        <taxon>Metazoa</taxon>
        <taxon>Ecdysozoa</taxon>
        <taxon>Arthropoda</taxon>
        <taxon>Hexapoda</taxon>
        <taxon>Collembola</taxon>
        <taxon>Entomobryomorpha</taxon>
        <taxon>Isotomoidea</taxon>
        <taxon>Isotomidae</taxon>
        <taxon>Proisotominae</taxon>
        <taxon>Folsomia</taxon>
    </lineage>
</organism>
<evidence type="ECO:0000313" key="5">
    <source>
        <dbReference type="Proteomes" id="UP000198287"/>
    </source>
</evidence>
<dbReference type="PANTHER" id="PTHR23048:SF0">
    <property type="entry name" value="CALMODULIN LIKE 3"/>
    <property type="match status" value="1"/>
</dbReference>